<dbReference type="PROSITE" id="PS50975">
    <property type="entry name" value="ATP_GRASP"/>
    <property type="match status" value="1"/>
</dbReference>
<dbReference type="Gene3D" id="3.20.20.70">
    <property type="entry name" value="Aldolase class I"/>
    <property type="match status" value="1"/>
</dbReference>
<proteinExistence type="predicted"/>
<dbReference type="InterPro" id="IPR000089">
    <property type="entry name" value="Biotin_lipoyl"/>
</dbReference>
<dbReference type="AlphaFoldDB" id="A0A5C5XN52"/>
<name>A0A5C5XN52_9PLAN</name>
<dbReference type="InterPro" id="IPR011761">
    <property type="entry name" value="ATP-grasp"/>
</dbReference>
<comment type="cofactor">
    <cofactor evidence="1 11">
        <name>biotin</name>
        <dbReference type="ChEBI" id="CHEBI:57586"/>
    </cofactor>
</comment>
<dbReference type="GO" id="GO:0005524">
    <property type="term" value="F:ATP binding"/>
    <property type="evidence" value="ECO:0007669"/>
    <property type="project" value="UniProtKB-UniRule"/>
</dbReference>
<keyword evidence="9 11" id="KW-0092">Biotin</keyword>
<feature type="binding site" evidence="14">
    <location>
        <position position="796"/>
    </location>
    <ligand>
        <name>Mn(2+)</name>
        <dbReference type="ChEBI" id="CHEBI:29035"/>
    </ligand>
</feature>
<keyword evidence="4" id="KW-0312">Gluconeogenesis</keyword>
<evidence type="ECO:0000256" key="8">
    <source>
        <dbReference type="ARBA" id="ARBA00022840"/>
    </source>
</evidence>
<dbReference type="PROSITE" id="PS50991">
    <property type="entry name" value="PYR_CT"/>
    <property type="match status" value="1"/>
</dbReference>
<dbReference type="InterPro" id="IPR013785">
    <property type="entry name" value="Aldolase_TIM"/>
</dbReference>
<dbReference type="PROSITE" id="PS50968">
    <property type="entry name" value="BIOTINYL_LIPOYL"/>
    <property type="match status" value="1"/>
</dbReference>
<evidence type="ECO:0000256" key="15">
    <source>
        <dbReference type="PIRSR" id="PIRSR001594-4"/>
    </source>
</evidence>
<keyword evidence="5 11" id="KW-0436">Ligase</keyword>
<dbReference type="PROSITE" id="PS50979">
    <property type="entry name" value="BC"/>
    <property type="match status" value="1"/>
</dbReference>
<dbReference type="GO" id="GO:0004736">
    <property type="term" value="F:pyruvate carboxylase activity"/>
    <property type="evidence" value="ECO:0007669"/>
    <property type="project" value="UniProtKB-EC"/>
</dbReference>
<feature type="active site" evidence="12">
    <location>
        <position position="348"/>
    </location>
</feature>
<dbReference type="Pfam" id="PF02785">
    <property type="entry name" value="Biotin_carb_C"/>
    <property type="match status" value="1"/>
</dbReference>
<evidence type="ECO:0000259" key="17">
    <source>
        <dbReference type="PROSITE" id="PS50975"/>
    </source>
</evidence>
<feature type="binding site" evidence="13">
    <location>
        <position position="255"/>
    </location>
    <ligand>
        <name>ATP</name>
        <dbReference type="ChEBI" id="CHEBI:30616"/>
    </ligand>
</feature>
<dbReference type="FunFam" id="3.30.1490.20:FF:000003">
    <property type="entry name" value="acetyl-CoA carboxylase isoform X1"/>
    <property type="match status" value="1"/>
</dbReference>
<evidence type="ECO:0000256" key="6">
    <source>
        <dbReference type="ARBA" id="ARBA00022723"/>
    </source>
</evidence>
<dbReference type="SUPFAM" id="SSF51230">
    <property type="entry name" value="Single hybrid motif"/>
    <property type="match status" value="1"/>
</dbReference>
<evidence type="ECO:0000256" key="3">
    <source>
        <dbReference type="ARBA" id="ARBA00013057"/>
    </source>
</evidence>
<comment type="caution">
    <text evidence="20">The sequence shown here is derived from an EMBL/GenBank/DDBJ whole genome shotgun (WGS) entry which is preliminary data.</text>
</comment>
<feature type="binding site" evidence="13">
    <location>
        <position position="929"/>
    </location>
    <ligand>
        <name>substrate</name>
    </ligand>
</feature>
<dbReference type="InterPro" id="IPR016185">
    <property type="entry name" value="PreATP-grasp_dom_sf"/>
</dbReference>
<dbReference type="InterPro" id="IPR000891">
    <property type="entry name" value="PYR_CT"/>
</dbReference>
<dbReference type="Pfam" id="PF02436">
    <property type="entry name" value="PYC_OADA"/>
    <property type="match status" value="1"/>
</dbReference>
<feature type="binding site" evidence="13">
    <location>
        <position position="171"/>
    </location>
    <ligand>
        <name>ATP</name>
        <dbReference type="ChEBI" id="CHEBI:30616"/>
    </ligand>
</feature>
<evidence type="ECO:0000256" key="9">
    <source>
        <dbReference type="ARBA" id="ARBA00023267"/>
    </source>
</evidence>
<evidence type="ECO:0000259" key="16">
    <source>
        <dbReference type="PROSITE" id="PS50968"/>
    </source>
</evidence>
<evidence type="ECO:0000256" key="13">
    <source>
        <dbReference type="PIRSR" id="PIRSR001594-2"/>
    </source>
</evidence>
<dbReference type="FunFam" id="3.20.20.70:FF:000033">
    <property type="entry name" value="Pyruvate carboxylase"/>
    <property type="match status" value="1"/>
</dbReference>
<dbReference type="InterPro" id="IPR005482">
    <property type="entry name" value="Biotin_COase_C"/>
</dbReference>
<dbReference type="Pfam" id="PF00682">
    <property type="entry name" value="HMGL-like"/>
    <property type="match status" value="1"/>
</dbReference>
<dbReference type="PANTHER" id="PTHR43778:SF2">
    <property type="entry name" value="PYRUVATE CARBOXYLASE, MITOCHONDRIAL"/>
    <property type="match status" value="1"/>
</dbReference>
<keyword evidence="6 14" id="KW-0479">Metal-binding</keyword>
<accession>A0A5C5XN52</accession>
<evidence type="ECO:0000259" key="19">
    <source>
        <dbReference type="PROSITE" id="PS50991"/>
    </source>
</evidence>
<dbReference type="SUPFAM" id="SSF52440">
    <property type="entry name" value="PreATP-grasp domain"/>
    <property type="match status" value="1"/>
</dbReference>
<dbReference type="InterPro" id="IPR011053">
    <property type="entry name" value="Single_hybrid_motif"/>
</dbReference>
<dbReference type="GO" id="GO:0006094">
    <property type="term" value="P:gluconeogenesis"/>
    <property type="evidence" value="ECO:0007669"/>
    <property type="project" value="UniProtKB-UniPathway"/>
</dbReference>
<dbReference type="InterPro" id="IPR011764">
    <property type="entry name" value="Biotin_carboxylation_dom"/>
</dbReference>
<dbReference type="SUPFAM" id="SSF56059">
    <property type="entry name" value="Glutathione synthetase ATP-binding domain-like"/>
    <property type="match status" value="1"/>
</dbReference>
<dbReference type="PROSITE" id="PS00188">
    <property type="entry name" value="BIOTIN"/>
    <property type="match status" value="1"/>
</dbReference>
<dbReference type="NCBIfam" id="NF009554">
    <property type="entry name" value="PRK12999.1"/>
    <property type="match status" value="1"/>
</dbReference>
<evidence type="ECO:0000256" key="4">
    <source>
        <dbReference type="ARBA" id="ARBA00022432"/>
    </source>
</evidence>
<dbReference type="GO" id="GO:0046872">
    <property type="term" value="F:metal ion binding"/>
    <property type="evidence" value="ECO:0007669"/>
    <property type="project" value="UniProtKB-KW"/>
</dbReference>
<feature type="binding site" evidence="14">
    <location>
        <position position="794"/>
    </location>
    <ligand>
        <name>Mn(2+)</name>
        <dbReference type="ChEBI" id="CHEBI:29035"/>
    </ligand>
</feature>
<dbReference type="InterPro" id="IPR005479">
    <property type="entry name" value="CPAse_ATP-bd"/>
</dbReference>
<evidence type="ECO:0000313" key="21">
    <source>
        <dbReference type="Proteomes" id="UP000316095"/>
    </source>
</evidence>
<dbReference type="InterPro" id="IPR001882">
    <property type="entry name" value="Biotin_BS"/>
</dbReference>
<dbReference type="PIRSF" id="PIRSF001594">
    <property type="entry name" value="Pyruv_carbox"/>
    <property type="match status" value="1"/>
</dbReference>
<comment type="catalytic activity">
    <reaction evidence="11">
        <text>hydrogencarbonate + pyruvate + ATP = oxaloacetate + ADP + phosphate + H(+)</text>
        <dbReference type="Rhea" id="RHEA:20844"/>
        <dbReference type="ChEBI" id="CHEBI:15361"/>
        <dbReference type="ChEBI" id="CHEBI:15378"/>
        <dbReference type="ChEBI" id="CHEBI:16452"/>
        <dbReference type="ChEBI" id="CHEBI:17544"/>
        <dbReference type="ChEBI" id="CHEBI:30616"/>
        <dbReference type="ChEBI" id="CHEBI:43474"/>
        <dbReference type="ChEBI" id="CHEBI:456216"/>
        <dbReference type="EC" id="6.4.1.1"/>
    </reaction>
</comment>
<dbReference type="FunFam" id="3.40.50.20:FF:000010">
    <property type="entry name" value="Propionyl-CoA carboxylase subunit alpha"/>
    <property type="match status" value="1"/>
</dbReference>
<feature type="modified residue" description="N6-biotinyllysine" evidence="15">
    <location>
        <position position="1165"/>
    </location>
</feature>
<organism evidence="20 21">
    <name type="scientific">Rubinisphaera italica</name>
    <dbReference type="NCBI Taxonomy" id="2527969"/>
    <lineage>
        <taxon>Bacteria</taxon>
        <taxon>Pseudomonadati</taxon>
        <taxon>Planctomycetota</taxon>
        <taxon>Planctomycetia</taxon>
        <taxon>Planctomycetales</taxon>
        <taxon>Planctomycetaceae</taxon>
        <taxon>Rubinisphaera</taxon>
    </lineage>
</organism>
<dbReference type="Gene3D" id="3.30.470.20">
    <property type="entry name" value="ATP-grasp fold, B domain"/>
    <property type="match status" value="1"/>
</dbReference>
<dbReference type="PROSITE" id="PS00867">
    <property type="entry name" value="CPSASE_2"/>
    <property type="match status" value="1"/>
</dbReference>
<evidence type="ECO:0000259" key="18">
    <source>
        <dbReference type="PROSITE" id="PS50979"/>
    </source>
</evidence>
<dbReference type="SMART" id="SM00878">
    <property type="entry name" value="Biotin_carb_C"/>
    <property type="match status" value="1"/>
</dbReference>
<feature type="domain" description="ATP-grasp" evidence="17">
    <location>
        <begin position="175"/>
        <end position="373"/>
    </location>
</feature>
<dbReference type="SUPFAM" id="SSF51569">
    <property type="entry name" value="Aldolase"/>
    <property type="match status" value="1"/>
</dbReference>
<feature type="binding site" evidence="14">
    <location>
        <position position="596"/>
    </location>
    <ligand>
        <name>Mn(2+)</name>
        <dbReference type="ChEBI" id="CHEBI:29035"/>
    </ligand>
</feature>
<evidence type="ECO:0000256" key="1">
    <source>
        <dbReference type="ARBA" id="ARBA00001953"/>
    </source>
</evidence>
<evidence type="ECO:0000256" key="10">
    <source>
        <dbReference type="ARBA" id="ARBA00023268"/>
    </source>
</evidence>
<reference evidence="20 21" key="1">
    <citation type="submission" date="2019-02" db="EMBL/GenBank/DDBJ databases">
        <title>Deep-cultivation of Planctomycetes and their phenomic and genomic characterization uncovers novel biology.</title>
        <authorList>
            <person name="Wiegand S."/>
            <person name="Jogler M."/>
            <person name="Boedeker C."/>
            <person name="Pinto D."/>
            <person name="Vollmers J."/>
            <person name="Rivas-Marin E."/>
            <person name="Kohn T."/>
            <person name="Peeters S.H."/>
            <person name="Heuer A."/>
            <person name="Rast P."/>
            <person name="Oberbeckmann S."/>
            <person name="Bunk B."/>
            <person name="Jeske O."/>
            <person name="Meyerdierks A."/>
            <person name="Storesund J.E."/>
            <person name="Kallscheuer N."/>
            <person name="Luecker S."/>
            <person name="Lage O.M."/>
            <person name="Pohl T."/>
            <person name="Merkel B.J."/>
            <person name="Hornburger P."/>
            <person name="Mueller R.-W."/>
            <person name="Bruemmer F."/>
            <person name="Labrenz M."/>
            <person name="Spormann A.M."/>
            <person name="Op Den Camp H."/>
            <person name="Overmann J."/>
            <person name="Amann R."/>
            <person name="Jetten M.S.M."/>
            <person name="Mascher T."/>
            <person name="Medema M.H."/>
            <person name="Devos D.P."/>
            <person name="Kaster A.-K."/>
            <person name="Ovreas L."/>
            <person name="Rohde M."/>
            <person name="Galperin M.Y."/>
            <person name="Jogler C."/>
        </authorList>
    </citation>
    <scope>NUCLEOTIDE SEQUENCE [LARGE SCALE GENOMIC DNA]</scope>
    <source>
        <strain evidence="20 21">Pan54</strain>
    </source>
</reference>
<dbReference type="EMBL" id="SJPG01000001">
    <property type="protein sequence ID" value="TWT64324.1"/>
    <property type="molecule type" value="Genomic_DNA"/>
</dbReference>
<evidence type="ECO:0000256" key="12">
    <source>
        <dbReference type="PIRSR" id="PIRSR001594-1"/>
    </source>
</evidence>
<keyword evidence="21" id="KW-1185">Reference proteome</keyword>
<sequence>MRHGLKLTMFKMMGAQTLICSETGLLKMWIPGANCTQTIESQRTATRKSPTDMKSIKKLLVANRSEIAIRIFRSATELGIRTVAIYSYEDRYALHRFKADEAYQIGREGEPIRTYLDIDSIIEQALECGADAIHPGYGFLSENPDLAKACEKAGIIFVGPSIDSLEQLGDKTTARQFAAKAGVPVLSGSGEAISSAEEGLRQSNEQGFPIILKAAKGGGGRGMRVVKSADEFISAFESAQRESLTAFGSPDVFIENFIEQARHIEVQILGDQHGNLTHLYERDCSVQRRHQKVVEIAPAPNLTAEAREMLLSSALAIGKAVGYYAAGTVEFLLDVKTNNVYFIEVNPRIQVEHTVTEEVTGFDIVKAQILVSSGHKLTDPEIGLDPENPPKPNGFAIQCRITTEDPMNNFMPDYGRVSHYRSASGMGIRLDAGSAFSGAVVNPFYDSLLVKVTAHGRTFPETARRTLRCLQEFRIRGVKTNIPFLTKVVTNEVFLKGECTTRFIDNTPDLFNLPLRKNRATRLLTYIGETIVNGNPIVKDRPVAKRRSEAPVPRYDLTKPRPTGTRDKFLELGAVDFSKWITSQQQLMFTDTTFRDAHQSLHATRFRTYDLLNIAEAYSYLCPNLFSLEMWGGATFDTSMRFLHECPWQRLADIREKVPNILTQMLLRASNAVGYTNYPDNVVEAFVKEAAQTGMDVFRVFDALNWVPNMKLAMDAVIESGMICEASICYTGDISDPKKTKYDLKYYVDLAKQLEKMGAHILAIKDMAGLCKPDSATLLVKTLKQEIGIPIHFHTHDTAGIQAASIFNAASEQLDIADAAMAPMSGGTSQPNLNTIVGALQFSDRKPELNRDDLDDIATYWRAVREYYAPFESAVLPSTSDLYRHEMPGGQYTNLFAQAQALGLSDRWSDVCDIYATVNDLFGDIVKVTPTSKAVGDMALFMVANELTAEDIMDTSRELAFPASVIDLIGGMMGQPPGGFPEKIRQIVLKDKPGLTDRPGASLPAANMENAKAEVQKLLGHEPENREVLSYLLYPKVYADFAKHQETYSDVSTLPTPVFFYGQDAGEEFAVEIEKGKTLIIKYLTKSQPHTDGTRTVFFELNGQPRDVTIADKSLEGDALQTVKADPSDPKQIGASMPGMVVTIAVNPGDKIKKGQKLFSLEAMKMESTINAEVAGTVASVHIKAGSQVNTGDLVITFE</sequence>
<keyword evidence="10" id="KW-0511">Multifunctional enzyme</keyword>
<dbReference type="InterPro" id="IPR055268">
    <property type="entry name" value="PCB-like"/>
</dbReference>
<dbReference type="Pfam" id="PF00364">
    <property type="entry name" value="Biotin_lipoyl"/>
    <property type="match status" value="1"/>
</dbReference>
<dbReference type="SUPFAM" id="SSF51246">
    <property type="entry name" value="Rudiment single hybrid motif"/>
    <property type="match status" value="1"/>
</dbReference>
<dbReference type="InterPro" id="IPR011054">
    <property type="entry name" value="Rudment_hybrid_motif"/>
</dbReference>
<evidence type="ECO:0000256" key="2">
    <source>
        <dbReference type="ARBA" id="ARBA00004742"/>
    </source>
</evidence>
<feature type="domain" description="Biotin carboxylation" evidence="18">
    <location>
        <begin position="55"/>
        <end position="509"/>
    </location>
</feature>
<dbReference type="Gene3D" id="3.10.600.10">
    <property type="entry name" value="pyruvate carboxylase f1077a mutant domain"/>
    <property type="match status" value="1"/>
</dbReference>
<dbReference type="PROSITE" id="PS00866">
    <property type="entry name" value="CPSASE_1"/>
    <property type="match status" value="1"/>
</dbReference>
<evidence type="ECO:0000256" key="7">
    <source>
        <dbReference type="ARBA" id="ARBA00022741"/>
    </source>
</evidence>
<dbReference type="NCBIfam" id="NF006761">
    <property type="entry name" value="PRK09282.1"/>
    <property type="match status" value="1"/>
</dbReference>
<dbReference type="FunFam" id="2.40.50.100:FF:000003">
    <property type="entry name" value="Acetyl-CoA carboxylase biotin carboxyl carrier protein"/>
    <property type="match status" value="1"/>
</dbReference>
<dbReference type="CDD" id="cd07937">
    <property type="entry name" value="DRE_TIM_PC_TC_5S"/>
    <property type="match status" value="1"/>
</dbReference>
<keyword evidence="8 11" id="KW-0067">ATP-binding</keyword>
<evidence type="ECO:0000313" key="20">
    <source>
        <dbReference type="EMBL" id="TWT64324.1"/>
    </source>
</evidence>
<dbReference type="EC" id="6.4.1.1" evidence="3 11"/>
<keyword evidence="7 11" id="KW-0547">Nucleotide-binding</keyword>
<dbReference type="Pfam" id="PF02786">
    <property type="entry name" value="CPSase_L_D2"/>
    <property type="match status" value="1"/>
</dbReference>
<feature type="domain" description="Lipoyl-binding" evidence="16">
    <location>
        <begin position="1124"/>
        <end position="1199"/>
    </location>
</feature>
<dbReference type="NCBIfam" id="TIGR01235">
    <property type="entry name" value="pyruv_carbox"/>
    <property type="match status" value="1"/>
</dbReference>
<dbReference type="Proteomes" id="UP000316095">
    <property type="component" value="Unassembled WGS sequence"/>
</dbReference>
<feature type="modified residue" description="N6-carboxylysine" evidence="15">
    <location>
        <position position="765"/>
    </location>
</feature>
<evidence type="ECO:0000256" key="14">
    <source>
        <dbReference type="PIRSR" id="PIRSR001594-3"/>
    </source>
</evidence>
<gene>
    <name evidence="20" type="primary">cfiB</name>
    <name evidence="20" type="ORF">Pan54_50860</name>
</gene>
<protein>
    <recommendedName>
        <fullName evidence="3 11">Pyruvate carboxylase</fullName>
        <ecNumber evidence="3 11">6.4.1.1</ecNumber>
    </recommendedName>
</protein>
<feature type="binding site" evidence="13">
    <location>
        <position position="668"/>
    </location>
    <ligand>
        <name>substrate</name>
    </ligand>
</feature>
<dbReference type="Pfam" id="PF00289">
    <property type="entry name" value="Biotin_carb_N"/>
    <property type="match status" value="1"/>
</dbReference>
<feature type="binding site" description="via carbamate group" evidence="14">
    <location>
        <position position="765"/>
    </location>
    <ligand>
        <name>Mn(2+)</name>
        <dbReference type="ChEBI" id="CHEBI:29035"/>
    </ligand>
</feature>
<evidence type="ECO:0000256" key="5">
    <source>
        <dbReference type="ARBA" id="ARBA00022598"/>
    </source>
</evidence>
<dbReference type="InterPro" id="IPR005930">
    <property type="entry name" value="Pyruv_COase"/>
</dbReference>
<dbReference type="PANTHER" id="PTHR43778">
    <property type="entry name" value="PYRUVATE CARBOXYLASE"/>
    <property type="match status" value="1"/>
</dbReference>
<feature type="binding site" evidence="13">
    <location>
        <position position="290"/>
    </location>
    <ligand>
        <name>ATP</name>
        <dbReference type="ChEBI" id="CHEBI:30616"/>
    </ligand>
</feature>
<dbReference type="UniPathway" id="UPA00138"/>
<dbReference type="InterPro" id="IPR005481">
    <property type="entry name" value="BC-like_N"/>
</dbReference>
<comment type="pathway">
    <text evidence="2">Carbohydrate biosynthesis; gluconeogenesis.</text>
</comment>
<dbReference type="InterPro" id="IPR003379">
    <property type="entry name" value="Carboxylase_cons_dom"/>
</dbReference>
<feature type="domain" description="Pyruvate carboxyltransferase" evidence="19">
    <location>
        <begin position="587"/>
        <end position="855"/>
    </location>
</feature>
<dbReference type="Gene3D" id="2.40.50.100">
    <property type="match status" value="1"/>
</dbReference>
<dbReference type="GO" id="GO:0005737">
    <property type="term" value="C:cytoplasm"/>
    <property type="evidence" value="ECO:0007669"/>
    <property type="project" value="TreeGrafter"/>
</dbReference>
<dbReference type="SUPFAM" id="SSF89000">
    <property type="entry name" value="post-HMGL domain-like"/>
    <property type="match status" value="1"/>
</dbReference>
<dbReference type="CDD" id="cd06850">
    <property type="entry name" value="biotinyl_domain"/>
    <property type="match status" value="1"/>
</dbReference>
<comment type="function">
    <text evidence="11">Catalyzes a 2-step reaction, involving the ATP-dependent carboxylation of the covalently attached biotin in the first step and the transfer of the carboxyl group to pyruvate in the second.</text>
</comment>
<evidence type="ECO:0000256" key="11">
    <source>
        <dbReference type="PIRNR" id="PIRNR001594"/>
    </source>
</evidence>